<evidence type="ECO:0000256" key="3">
    <source>
        <dbReference type="ARBA" id="ARBA00006577"/>
    </source>
</evidence>
<evidence type="ECO:0000313" key="12">
    <source>
        <dbReference type="EMBL" id="ADY59796.1"/>
    </source>
</evidence>
<dbReference type="GO" id="GO:0042026">
    <property type="term" value="P:protein refolding"/>
    <property type="evidence" value="ECO:0007669"/>
    <property type="project" value="UniProtKB-ARBA"/>
</dbReference>
<evidence type="ECO:0000256" key="1">
    <source>
        <dbReference type="ARBA" id="ARBA00000971"/>
    </source>
</evidence>
<dbReference type="GO" id="GO:0003755">
    <property type="term" value="F:peptidyl-prolyl cis-trans isomerase activity"/>
    <property type="evidence" value="ECO:0007669"/>
    <property type="project" value="UniProtKB-UniRule"/>
</dbReference>
<evidence type="ECO:0000313" key="13">
    <source>
        <dbReference type="Proteomes" id="UP000006860"/>
    </source>
</evidence>
<dbReference type="Pfam" id="PF00254">
    <property type="entry name" value="FKBP_C"/>
    <property type="match status" value="1"/>
</dbReference>
<dbReference type="PROSITE" id="PS50059">
    <property type="entry name" value="FKBP_PPIASE"/>
    <property type="match status" value="1"/>
</dbReference>
<dbReference type="STRING" id="756272.Plabr_2194"/>
<dbReference type="RefSeq" id="WP_013628520.1">
    <property type="nucleotide sequence ID" value="NC_015174.1"/>
</dbReference>
<name>F0SK69_RUBBR</name>
<comment type="similarity">
    <text evidence="3 10">Belongs to the FKBP-type PPIase family.</text>
</comment>
<gene>
    <name evidence="12" type="ordered locus">Plabr_2194</name>
</gene>
<dbReference type="eggNOG" id="COG1047">
    <property type="taxonomic scope" value="Bacteria"/>
</dbReference>
<comment type="subcellular location">
    <subcellularLocation>
        <location evidence="2">Cytoplasm</location>
    </subcellularLocation>
</comment>
<protein>
    <recommendedName>
        <fullName evidence="10">Peptidyl-prolyl cis-trans isomerase</fullName>
        <ecNumber evidence="10">5.2.1.8</ecNumber>
    </recommendedName>
</protein>
<evidence type="ECO:0000256" key="5">
    <source>
        <dbReference type="ARBA" id="ARBA00023110"/>
    </source>
</evidence>
<organism evidence="12 13">
    <name type="scientific">Rubinisphaera brasiliensis (strain ATCC 49424 / DSM 5305 / JCM 21570 / IAM 15109 / NBRC 103401 / IFAM 1448)</name>
    <name type="common">Planctomyces brasiliensis</name>
    <dbReference type="NCBI Taxonomy" id="756272"/>
    <lineage>
        <taxon>Bacteria</taxon>
        <taxon>Pseudomonadati</taxon>
        <taxon>Planctomycetota</taxon>
        <taxon>Planctomycetia</taxon>
        <taxon>Planctomycetales</taxon>
        <taxon>Planctomycetaceae</taxon>
        <taxon>Rubinisphaera</taxon>
    </lineage>
</organism>
<evidence type="ECO:0000256" key="2">
    <source>
        <dbReference type="ARBA" id="ARBA00004496"/>
    </source>
</evidence>
<keyword evidence="13" id="KW-1185">Reference proteome</keyword>
<evidence type="ECO:0000256" key="4">
    <source>
        <dbReference type="ARBA" id="ARBA00022490"/>
    </source>
</evidence>
<dbReference type="KEGG" id="pbs:Plabr_2194"/>
<dbReference type="GO" id="GO:0005737">
    <property type="term" value="C:cytoplasm"/>
    <property type="evidence" value="ECO:0007669"/>
    <property type="project" value="UniProtKB-SubCell"/>
</dbReference>
<keyword evidence="6" id="KW-0143">Chaperone</keyword>
<keyword evidence="4" id="KW-0963">Cytoplasm</keyword>
<reference evidence="13" key="1">
    <citation type="submission" date="2011-02" db="EMBL/GenBank/DDBJ databases">
        <title>The complete genome of Planctomyces brasiliensis DSM 5305.</title>
        <authorList>
            <person name="Lucas S."/>
            <person name="Copeland A."/>
            <person name="Lapidus A."/>
            <person name="Bruce D."/>
            <person name="Goodwin L."/>
            <person name="Pitluck S."/>
            <person name="Kyrpides N."/>
            <person name="Mavromatis K."/>
            <person name="Pagani I."/>
            <person name="Ivanova N."/>
            <person name="Ovchinnikova G."/>
            <person name="Lu M."/>
            <person name="Detter J.C."/>
            <person name="Han C."/>
            <person name="Land M."/>
            <person name="Hauser L."/>
            <person name="Markowitz V."/>
            <person name="Cheng J.-F."/>
            <person name="Hugenholtz P."/>
            <person name="Woyke T."/>
            <person name="Wu D."/>
            <person name="Tindall B."/>
            <person name="Pomrenke H.G."/>
            <person name="Brambilla E."/>
            <person name="Klenk H.-P."/>
            <person name="Eisen J.A."/>
        </authorList>
    </citation>
    <scope>NUCLEOTIDE SEQUENCE [LARGE SCALE GENOMIC DNA]</scope>
    <source>
        <strain evidence="13">ATCC 49424 / DSM 5305 / JCM 21570 / NBRC 103401 / IFAM 1448</strain>
    </source>
</reference>
<dbReference type="InterPro" id="IPR046357">
    <property type="entry name" value="PPIase_dom_sf"/>
</dbReference>
<accession>F0SK69</accession>
<comment type="function">
    <text evidence="8">Also involved in hydrogenase metallocenter assembly, probably by participating in the nickel insertion step. This function in hydrogenase biosynthesis requires chaperone activity and the presence of the metal-binding domain, but not PPIase activity.</text>
</comment>
<comment type="catalytic activity">
    <reaction evidence="1 9 10">
        <text>[protein]-peptidylproline (omega=180) = [protein]-peptidylproline (omega=0)</text>
        <dbReference type="Rhea" id="RHEA:16237"/>
        <dbReference type="Rhea" id="RHEA-COMP:10747"/>
        <dbReference type="Rhea" id="RHEA-COMP:10748"/>
        <dbReference type="ChEBI" id="CHEBI:83833"/>
        <dbReference type="ChEBI" id="CHEBI:83834"/>
        <dbReference type="EC" id="5.2.1.8"/>
    </reaction>
</comment>
<dbReference type="PANTHER" id="PTHR47861:SF3">
    <property type="entry name" value="FKBP-TYPE PEPTIDYL-PROLYL CIS-TRANS ISOMERASE SLYD"/>
    <property type="match status" value="1"/>
</dbReference>
<evidence type="ECO:0000256" key="7">
    <source>
        <dbReference type="ARBA" id="ARBA00023235"/>
    </source>
</evidence>
<proteinExistence type="inferred from homology"/>
<keyword evidence="7 9" id="KW-0413">Isomerase</keyword>
<dbReference type="EC" id="5.2.1.8" evidence="10"/>
<feature type="domain" description="PPIase FKBP-type" evidence="11">
    <location>
        <begin position="17"/>
        <end position="115"/>
    </location>
</feature>
<evidence type="ECO:0000256" key="10">
    <source>
        <dbReference type="RuleBase" id="RU003915"/>
    </source>
</evidence>
<dbReference type="PANTHER" id="PTHR47861">
    <property type="entry name" value="FKBP-TYPE PEPTIDYL-PROLYL CIS-TRANS ISOMERASE SLYD"/>
    <property type="match status" value="1"/>
</dbReference>
<sequence length="156" mass="17177">MRVSTETESFLRTAGPTDRVTIHYAAETRDGGVVEDTFGRRPLTIALDDPRFLKSLREGLLGSQVGQTKTLSLEPDQVFGVRDNRMQLRVPLTALPGGIREGEQLTVQVDGAELDVWVVQLNTNEAVLDVNHPLAGEAMQYRVEILAIENAHDAVN</sequence>
<evidence type="ECO:0000259" key="11">
    <source>
        <dbReference type="PROSITE" id="PS50059"/>
    </source>
</evidence>
<dbReference type="Gene3D" id="3.10.50.40">
    <property type="match status" value="1"/>
</dbReference>
<dbReference type="SUPFAM" id="SSF54534">
    <property type="entry name" value="FKBP-like"/>
    <property type="match status" value="1"/>
</dbReference>
<dbReference type="Proteomes" id="UP000006860">
    <property type="component" value="Chromosome"/>
</dbReference>
<dbReference type="InterPro" id="IPR001179">
    <property type="entry name" value="PPIase_FKBP_dom"/>
</dbReference>
<evidence type="ECO:0000256" key="8">
    <source>
        <dbReference type="ARBA" id="ARBA00037071"/>
    </source>
</evidence>
<dbReference type="EMBL" id="CP002546">
    <property type="protein sequence ID" value="ADY59796.1"/>
    <property type="molecule type" value="Genomic_DNA"/>
</dbReference>
<evidence type="ECO:0000256" key="9">
    <source>
        <dbReference type="PROSITE-ProRule" id="PRU00277"/>
    </source>
</evidence>
<keyword evidence="5 9" id="KW-0697">Rotamase</keyword>
<evidence type="ECO:0000256" key="6">
    <source>
        <dbReference type="ARBA" id="ARBA00023186"/>
    </source>
</evidence>
<dbReference type="AlphaFoldDB" id="F0SK69"/>
<dbReference type="HOGENOM" id="CLU_098197_2_1_0"/>